<dbReference type="EMBL" id="QXGF01002707">
    <property type="protein sequence ID" value="KAE8923695.1"/>
    <property type="molecule type" value="Genomic_DNA"/>
</dbReference>
<dbReference type="Proteomes" id="UP000437068">
    <property type="component" value="Unassembled WGS sequence"/>
</dbReference>
<evidence type="ECO:0000313" key="5">
    <source>
        <dbReference type="Proteomes" id="UP000429523"/>
    </source>
</evidence>
<dbReference type="EMBL" id="QXGE01000535">
    <property type="protein sequence ID" value="KAE9309706.1"/>
    <property type="molecule type" value="Genomic_DNA"/>
</dbReference>
<evidence type="ECO:0000313" key="7">
    <source>
        <dbReference type="Proteomes" id="UP000441208"/>
    </source>
</evidence>
<dbReference type="Proteomes" id="UP000429523">
    <property type="component" value="Unassembled WGS sequence"/>
</dbReference>
<evidence type="ECO:0000313" key="6">
    <source>
        <dbReference type="Proteomes" id="UP000437068"/>
    </source>
</evidence>
<evidence type="ECO:0000313" key="2">
    <source>
        <dbReference type="EMBL" id="KAE8923695.1"/>
    </source>
</evidence>
<feature type="compositionally biased region" description="Basic residues" evidence="1">
    <location>
        <begin position="29"/>
        <end position="41"/>
    </location>
</feature>
<sequence>MTLLCLSVAAARLLRRKPLVRLCELRHRVRPKRPPRTRPHSLRVQPRPSPSRCRFRRSTAKTQTVFCSGFARSRSR</sequence>
<accession>A0A6A4DMS1</accession>
<protein>
    <submittedName>
        <fullName evidence="4">Uncharacterized protein</fullName>
    </submittedName>
</protein>
<comment type="caution">
    <text evidence="4">The sequence shown here is derived from an EMBL/GenBank/DDBJ whole genome shotgun (WGS) entry which is preliminary data.</text>
</comment>
<name>A0A6A4DMS1_9STRA</name>
<organism evidence="4 6">
    <name type="scientific">Phytophthora fragariae</name>
    <dbReference type="NCBI Taxonomy" id="53985"/>
    <lineage>
        <taxon>Eukaryota</taxon>
        <taxon>Sar</taxon>
        <taxon>Stramenopiles</taxon>
        <taxon>Oomycota</taxon>
        <taxon>Peronosporomycetes</taxon>
        <taxon>Peronosporales</taxon>
        <taxon>Peronosporaceae</taxon>
        <taxon>Phytophthora</taxon>
    </lineage>
</organism>
<dbReference type="Proteomes" id="UP000441208">
    <property type="component" value="Unassembled WGS sequence"/>
</dbReference>
<feature type="region of interest" description="Disordered" evidence="1">
    <location>
        <begin position="29"/>
        <end position="55"/>
    </location>
</feature>
<dbReference type="AlphaFoldDB" id="A0A6A4DMS1"/>
<gene>
    <name evidence="4" type="ORF">PF001_g10543</name>
    <name evidence="3" type="ORF">PF007_g11290</name>
    <name evidence="2" type="ORF">PF009_g26060</name>
</gene>
<dbReference type="EMBL" id="QXFZ01000561">
    <property type="protein sequence ID" value="KAE9111923.1"/>
    <property type="molecule type" value="Genomic_DNA"/>
</dbReference>
<evidence type="ECO:0000313" key="4">
    <source>
        <dbReference type="EMBL" id="KAE9309706.1"/>
    </source>
</evidence>
<evidence type="ECO:0000313" key="3">
    <source>
        <dbReference type="EMBL" id="KAE9111923.1"/>
    </source>
</evidence>
<proteinExistence type="predicted"/>
<evidence type="ECO:0000256" key="1">
    <source>
        <dbReference type="SAM" id="MobiDB-lite"/>
    </source>
</evidence>
<reference evidence="5 6" key="1">
    <citation type="submission" date="2018-08" db="EMBL/GenBank/DDBJ databases">
        <title>Genomic investigation of the strawberry pathogen Phytophthora fragariae indicates pathogenicity is determined by transcriptional variation in three key races.</title>
        <authorList>
            <person name="Adams T.M."/>
            <person name="Armitage A.D."/>
            <person name="Sobczyk M.K."/>
            <person name="Bates H.J."/>
            <person name="Dunwell J.M."/>
            <person name="Nellist C.F."/>
            <person name="Harrison R.J."/>
        </authorList>
    </citation>
    <scope>NUCLEOTIDE SEQUENCE [LARGE SCALE GENOMIC DNA]</scope>
    <source>
        <strain evidence="4 6">A4</strain>
        <strain evidence="3 7">NOV-71</strain>
        <strain evidence="2 5">NOV-9</strain>
    </source>
</reference>